<comment type="catalytic activity">
    <reaction evidence="45">
        <text>3-oxododecanoyl-[ACP] + NADPH + H(+) = (3R)-hydroxydodecanoyl-[ACP] + NADP(+)</text>
        <dbReference type="Rhea" id="RHEA:41872"/>
        <dbReference type="Rhea" id="RHEA-COMP:9641"/>
        <dbReference type="Rhea" id="RHEA-COMP:9642"/>
        <dbReference type="ChEBI" id="CHEBI:15378"/>
        <dbReference type="ChEBI" id="CHEBI:57783"/>
        <dbReference type="ChEBI" id="CHEBI:58349"/>
        <dbReference type="ChEBI" id="CHEBI:78469"/>
        <dbReference type="ChEBI" id="CHEBI:78470"/>
    </reaction>
    <physiologicalReaction direction="left-to-right" evidence="45">
        <dbReference type="Rhea" id="RHEA:41873"/>
    </physiologicalReaction>
</comment>
<dbReference type="FunFam" id="3.40.50.720:FF:000209">
    <property type="entry name" value="Polyketide synthase Pks12"/>
    <property type="match status" value="1"/>
</dbReference>
<dbReference type="Gene3D" id="3.40.50.1820">
    <property type="entry name" value="alpha/beta hydrolase"/>
    <property type="match status" value="1"/>
</dbReference>
<evidence type="ECO:0000256" key="8">
    <source>
        <dbReference type="ARBA" id="ARBA00023239"/>
    </source>
</evidence>
<feature type="region of interest" description="N-terminal hotdog fold" evidence="52">
    <location>
        <begin position="903"/>
        <end position="1028"/>
    </location>
</feature>
<dbReference type="Pfam" id="PF08659">
    <property type="entry name" value="KR"/>
    <property type="match status" value="1"/>
</dbReference>
<keyword evidence="8" id="KW-0456">Lyase</keyword>
<evidence type="ECO:0000256" key="1">
    <source>
        <dbReference type="ARBA" id="ARBA00005189"/>
    </source>
</evidence>
<dbReference type="InterPro" id="IPR014030">
    <property type="entry name" value="Ketoacyl_synth_N"/>
</dbReference>
<comment type="catalytic activity">
    <reaction evidence="33">
        <text>(2E)-dodecenoyl-[ACP] + NADPH + H(+) = dodecanoyl-[ACP] + NADP(+)</text>
        <dbReference type="Rhea" id="RHEA:41880"/>
        <dbReference type="Rhea" id="RHEA-COMP:9643"/>
        <dbReference type="Rhea" id="RHEA-COMP:9644"/>
        <dbReference type="ChEBI" id="CHEBI:15378"/>
        <dbReference type="ChEBI" id="CHEBI:57783"/>
        <dbReference type="ChEBI" id="CHEBI:58349"/>
        <dbReference type="ChEBI" id="CHEBI:65264"/>
        <dbReference type="ChEBI" id="CHEBI:78472"/>
    </reaction>
    <physiologicalReaction direction="left-to-right" evidence="33">
        <dbReference type="Rhea" id="RHEA:41881"/>
    </physiologicalReaction>
</comment>
<feature type="region of interest" description="C-terminal hotdog fold" evidence="52">
    <location>
        <begin position="1043"/>
        <end position="1188"/>
    </location>
</feature>
<comment type="catalytic activity">
    <reaction evidence="40">
        <text>hexadecanoyl-[ACP] + H2O = hexadecanoate + holo-[ACP] + H(+)</text>
        <dbReference type="Rhea" id="RHEA:41932"/>
        <dbReference type="Rhea" id="RHEA-COMP:9652"/>
        <dbReference type="Rhea" id="RHEA-COMP:9685"/>
        <dbReference type="ChEBI" id="CHEBI:7896"/>
        <dbReference type="ChEBI" id="CHEBI:15377"/>
        <dbReference type="ChEBI" id="CHEBI:15378"/>
        <dbReference type="ChEBI" id="CHEBI:64479"/>
        <dbReference type="ChEBI" id="CHEBI:78483"/>
        <dbReference type="EC" id="3.1.2.14"/>
    </reaction>
    <physiologicalReaction direction="left-to-right" evidence="40">
        <dbReference type="Rhea" id="RHEA:41933"/>
    </physiologicalReaction>
</comment>
<dbReference type="FunFam" id="3.40.47.10:FF:000019">
    <property type="entry name" value="Polyketide synthase type I"/>
    <property type="match status" value="1"/>
</dbReference>
<comment type="catalytic activity">
    <reaction evidence="47">
        <text>3-oxooctanoyl-[ACP] + NADPH + H(+) = (3R)-hydroxyoctanoyl-[ACP] + NADP(+)</text>
        <dbReference type="Rhea" id="RHEA:41840"/>
        <dbReference type="Rhea" id="RHEA-COMP:9633"/>
        <dbReference type="Rhea" id="RHEA-COMP:9634"/>
        <dbReference type="ChEBI" id="CHEBI:15378"/>
        <dbReference type="ChEBI" id="CHEBI:57783"/>
        <dbReference type="ChEBI" id="CHEBI:58349"/>
        <dbReference type="ChEBI" id="CHEBI:78460"/>
        <dbReference type="ChEBI" id="CHEBI:78461"/>
    </reaction>
    <physiologicalReaction direction="left-to-right" evidence="47">
        <dbReference type="Rhea" id="RHEA:41841"/>
    </physiologicalReaction>
</comment>
<comment type="catalytic activity">
    <reaction evidence="17">
        <text>(3R)-hydroxyoctadecanoyl-[ACP] = (2E)-octadecenoyl-[ACP] + H2O</text>
        <dbReference type="Rhea" id="RHEA:41924"/>
        <dbReference type="Rhea" id="RHEA-COMP:9654"/>
        <dbReference type="Rhea" id="RHEA-COMP:9655"/>
        <dbReference type="ChEBI" id="CHEBI:15377"/>
        <dbReference type="ChEBI" id="CHEBI:78488"/>
        <dbReference type="ChEBI" id="CHEBI:78489"/>
    </reaction>
    <physiologicalReaction direction="left-to-right" evidence="17">
        <dbReference type="Rhea" id="RHEA:41925"/>
    </physiologicalReaction>
</comment>
<evidence type="ECO:0000256" key="43">
    <source>
        <dbReference type="ARBA" id="ARBA00049109"/>
    </source>
</evidence>
<dbReference type="SUPFAM" id="SSF53901">
    <property type="entry name" value="Thiolase-like"/>
    <property type="match status" value="1"/>
</dbReference>
<dbReference type="Gene3D" id="3.40.50.720">
    <property type="entry name" value="NAD(P)-binding Rossmann-like Domain"/>
    <property type="match status" value="3"/>
</dbReference>
<dbReference type="InterPro" id="IPR009081">
    <property type="entry name" value="PP-bd_ACP"/>
</dbReference>
<dbReference type="InterPro" id="IPR018201">
    <property type="entry name" value="Ketoacyl_synth_AS"/>
</dbReference>
<keyword evidence="3" id="KW-0597">Phosphoprotein</keyword>
<dbReference type="InterPro" id="IPR036291">
    <property type="entry name" value="NAD(P)-bd_dom_sf"/>
</dbReference>
<dbReference type="PROSITE" id="PS52019">
    <property type="entry name" value="PKS_MFAS_DH"/>
    <property type="match status" value="1"/>
</dbReference>
<comment type="catalytic activity">
    <reaction evidence="49">
        <text>(2E)-decenoyl-[ACP] + NADPH + H(+) = decanoyl-[ACP] + NADP(+)</text>
        <dbReference type="Rhea" id="RHEA:41864"/>
        <dbReference type="Rhea" id="RHEA-COMP:9639"/>
        <dbReference type="Rhea" id="RHEA-COMP:9640"/>
        <dbReference type="ChEBI" id="CHEBI:15378"/>
        <dbReference type="ChEBI" id="CHEBI:57783"/>
        <dbReference type="ChEBI" id="CHEBI:58349"/>
        <dbReference type="ChEBI" id="CHEBI:78467"/>
        <dbReference type="ChEBI" id="CHEBI:78468"/>
    </reaction>
    <physiologicalReaction direction="left-to-right" evidence="49">
        <dbReference type="Rhea" id="RHEA:41865"/>
    </physiologicalReaction>
</comment>
<comment type="catalytic activity">
    <reaction evidence="46">
        <text>3-oxohexadecanoyl-[ACP] + NADPH + H(+) = (3R)-hydroxyhexadecanoyl-[ACP] + NADP(+)</text>
        <dbReference type="Rhea" id="RHEA:41904"/>
        <dbReference type="Rhea" id="RHEA-COMP:9649"/>
        <dbReference type="Rhea" id="RHEA-COMP:9650"/>
        <dbReference type="ChEBI" id="CHEBI:15378"/>
        <dbReference type="ChEBI" id="CHEBI:57783"/>
        <dbReference type="ChEBI" id="CHEBI:58349"/>
        <dbReference type="ChEBI" id="CHEBI:78478"/>
        <dbReference type="ChEBI" id="CHEBI:78480"/>
    </reaction>
    <physiologicalReaction direction="left-to-right" evidence="46">
        <dbReference type="Rhea" id="RHEA:41905"/>
    </physiologicalReaction>
</comment>
<evidence type="ECO:0000256" key="10">
    <source>
        <dbReference type="ARBA" id="ARBA00023315"/>
    </source>
</evidence>
<comment type="catalytic activity">
    <reaction evidence="38">
        <text>a 2,3-saturated acyl-[ACP] + NADP(+) = a (2E)-enoyl-[ACP] + NADPH + H(+)</text>
        <dbReference type="Rhea" id="RHEA:22564"/>
        <dbReference type="Rhea" id="RHEA-COMP:9925"/>
        <dbReference type="Rhea" id="RHEA-COMP:9926"/>
        <dbReference type="ChEBI" id="CHEBI:15378"/>
        <dbReference type="ChEBI" id="CHEBI:57783"/>
        <dbReference type="ChEBI" id="CHEBI:58349"/>
        <dbReference type="ChEBI" id="CHEBI:78784"/>
        <dbReference type="ChEBI" id="CHEBI:78785"/>
        <dbReference type="EC" id="1.3.1.39"/>
    </reaction>
    <physiologicalReaction direction="right-to-left" evidence="38">
        <dbReference type="Rhea" id="RHEA:22566"/>
    </physiologicalReaction>
</comment>
<dbReference type="GO" id="GO:0016297">
    <property type="term" value="F:fatty acyl-[ACP] hydrolase activity"/>
    <property type="evidence" value="ECO:0007669"/>
    <property type="project" value="UniProtKB-EC"/>
</dbReference>
<comment type="catalytic activity">
    <reaction evidence="37">
        <text>3-oxohexanoyl-[ACP] + NADPH + H(+) = (3R)-hydroxyhexanoyl-[ACP] + NADP(+)</text>
        <dbReference type="Rhea" id="RHEA:41824"/>
        <dbReference type="Rhea" id="RHEA-COMP:9629"/>
        <dbReference type="Rhea" id="RHEA-COMP:9630"/>
        <dbReference type="ChEBI" id="CHEBI:15378"/>
        <dbReference type="ChEBI" id="CHEBI:57783"/>
        <dbReference type="ChEBI" id="CHEBI:58349"/>
        <dbReference type="ChEBI" id="CHEBI:78456"/>
        <dbReference type="ChEBI" id="CHEBI:78457"/>
    </reaction>
    <physiologicalReaction direction="left-to-right" evidence="37">
        <dbReference type="Rhea" id="RHEA:41825"/>
    </physiologicalReaction>
</comment>
<dbReference type="InterPro" id="IPR001227">
    <property type="entry name" value="Ac_transferase_dom_sf"/>
</dbReference>
<evidence type="ECO:0000256" key="19">
    <source>
        <dbReference type="ARBA" id="ARBA00023402"/>
    </source>
</evidence>
<evidence type="ECO:0000256" key="26">
    <source>
        <dbReference type="ARBA" id="ARBA00047500"/>
    </source>
</evidence>
<feature type="active site" description="Proton donor; for dehydratase activity" evidence="52">
    <location>
        <position position="1104"/>
    </location>
</feature>
<dbReference type="InterPro" id="IPR020843">
    <property type="entry name" value="ER"/>
</dbReference>
<dbReference type="GO" id="GO:0071770">
    <property type="term" value="P:DIM/DIP cell wall layer assembly"/>
    <property type="evidence" value="ECO:0007669"/>
    <property type="project" value="TreeGrafter"/>
</dbReference>
<dbReference type="InterPro" id="IPR014043">
    <property type="entry name" value="Acyl_transferase_dom"/>
</dbReference>
<evidence type="ECO:0000256" key="28">
    <source>
        <dbReference type="ARBA" id="ARBA00047810"/>
    </source>
</evidence>
<comment type="pathway">
    <text evidence="1">Lipid metabolism.</text>
</comment>
<dbReference type="Pfam" id="PF16197">
    <property type="entry name" value="KAsynt_C_assoc"/>
    <property type="match status" value="1"/>
</dbReference>
<dbReference type="InterPro" id="IPR013968">
    <property type="entry name" value="PKS_KR"/>
</dbReference>
<dbReference type="SUPFAM" id="SSF52151">
    <property type="entry name" value="FabD/lysophospholipase-like"/>
    <property type="match status" value="1"/>
</dbReference>
<comment type="catalytic activity">
    <reaction evidence="26">
        <text>(2E)-butenoyl-[ACP] + NADPH + H(+) = butanoyl-[ACP] + NADP(+)</text>
        <dbReference type="Rhea" id="RHEA:41812"/>
        <dbReference type="Rhea" id="RHEA-COMP:9627"/>
        <dbReference type="Rhea" id="RHEA-COMP:9628"/>
        <dbReference type="ChEBI" id="CHEBI:15378"/>
        <dbReference type="ChEBI" id="CHEBI:57783"/>
        <dbReference type="ChEBI" id="CHEBI:58349"/>
        <dbReference type="ChEBI" id="CHEBI:78453"/>
        <dbReference type="ChEBI" id="CHEBI:78454"/>
    </reaction>
    <physiologicalReaction direction="left-to-right" evidence="26">
        <dbReference type="Rhea" id="RHEA:41813"/>
    </physiologicalReaction>
</comment>
<dbReference type="InterPro" id="IPR049551">
    <property type="entry name" value="PKS_DH_C"/>
</dbReference>
<comment type="catalytic activity">
    <reaction evidence="22">
        <text>hexanoyl-[ACP] + malonyl-[ACP] + H(+) = 3-oxooctanoyl-[ACP] + holo-[ACP] + CO2</text>
        <dbReference type="Rhea" id="RHEA:41836"/>
        <dbReference type="Rhea" id="RHEA-COMP:9623"/>
        <dbReference type="Rhea" id="RHEA-COMP:9632"/>
        <dbReference type="Rhea" id="RHEA-COMP:9633"/>
        <dbReference type="Rhea" id="RHEA-COMP:9685"/>
        <dbReference type="ChEBI" id="CHEBI:15378"/>
        <dbReference type="ChEBI" id="CHEBI:16526"/>
        <dbReference type="ChEBI" id="CHEBI:64479"/>
        <dbReference type="ChEBI" id="CHEBI:78449"/>
        <dbReference type="ChEBI" id="CHEBI:78459"/>
        <dbReference type="ChEBI" id="CHEBI:78460"/>
    </reaction>
    <physiologicalReaction direction="left-to-right" evidence="22">
        <dbReference type="Rhea" id="RHEA:41837"/>
    </physiologicalReaction>
</comment>
<evidence type="ECO:0000256" key="41">
    <source>
        <dbReference type="ARBA" id="ARBA00048935"/>
    </source>
</evidence>
<proteinExistence type="predicted"/>
<dbReference type="GO" id="GO:0005886">
    <property type="term" value="C:plasma membrane"/>
    <property type="evidence" value="ECO:0007669"/>
    <property type="project" value="TreeGrafter"/>
</dbReference>
<evidence type="ECO:0000256" key="24">
    <source>
        <dbReference type="ARBA" id="ARBA00047440"/>
    </source>
</evidence>
<dbReference type="SMART" id="SM00827">
    <property type="entry name" value="PKS_AT"/>
    <property type="match status" value="1"/>
</dbReference>
<comment type="catalytic activity">
    <reaction evidence="42">
        <text>(2E)-octadecenoyl-[ACP] + NADPH + H(+) = octadecanoyl-[ACP] + NADP(+)</text>
        <dbReference type="Rhea" id="RHEA:41928"/>
        <dbReference type="Rhea" id="RHEA-COMP:9655"/>
        <dbReference type="Rhea" id="RHEA-COMP:9656"/>
        <dbReference type="ChEBI" id="CHEBI:15378"/>
        <dbReference type="ChEBI" id="CHEBI:57783"/>
        <dbReference type="ChEBI" id="CHEBI:58349"/>
        <dbReference type="ChEBI" id="CHEBI:78489"/>
        <dbReference type="ChEBI" id="CHEBI:78495"/>
    </reaction>
    <physiologicalReaction direction="left-to-right" evidence="42">
        <dbReference type="Rhea" id="RHEA:41929"/>
    </physiologicalReaction>
</comment>
<dbReference type="InterPro" id="IPR020806">
    <property type="entry name" value="PKS_PP-bd"/>
</dbReference>
<comment type="catalytic activity">
    <reaction evidence="32">
        <text>hexadecanoyl-[ACP] + malonyl-[ACP] + H(+) = 3-oxooctadecanoyl-[ACP] + holo-[ACP] + CO2</text>
        <dbReference type="Rhea" id="RHEA:41916"/>
        <dbReference type="Rhea" id="RHEA-COMP:9623"/>
        <dbReference type="Rhea" id="RHEA-COMP:9652"/>
        <dbReference type="Rhea" id="RHEA-COMP:9653"/>
        <dbReference type="Rhea" id="RHEA-COMP:9685"/>
        <dbReference type="ChEBI" id="CHEBI:15378"/>
        <dbReference type="ChEBI" id="CHEBI:16526"/>
        <dbReference type="ChEBI" id="CHEBI:64479"/>
        <dbReference type="ChEBI" id="CHEBI:78449"/>
        <dbReference type="ChEBI" id="CHEBI:78483"/>
        <dbReference type="ChEBI" id="CHEBI:78487"/>
    </reaction>
    <physiologicalReaction direction="left-to-right" evidence="32">
        <dbReference type="Rhea" id="RHEA:41917"/>
    </physiologicalReaction>
</comment>
<comment type="catalytic activity">
    <reaction evidence="34">
        <text>tetradecanoyl-[ACP] + H2O = tetradecanoate + holo-[ACP] + H(+)</text>
        <dbReference type="Rhea" id="RHEA:30123"/>
        <dbReference type="Rhea" id="RHEA-COMP:9648"/>
        <dbReference type="Rhea" id="RHEA-COMP:9685"/>
        <dbReference type="ChEBI" id="CHEBI:15377"/>
        <dbReference type="ChEBI" id="CHEBI:15378"/>
        <dbReference type="ChEBI" id="CHEBI:30807"/>
        <dbReference type="ChEBI" id="CHEBI:64479"/>
        <dbReference type="ChEBI" id="CHEBI:78477"/>
        <dbReference type="EC" id="3.1.2.14"/>
    </reaction>
    <physiologicalReaction direction="left-to-right" evidence="34">
        <dbReference type="Rhea" id="RHEA:30124"/>
    </physiologicalReaction>
</comment>
<evidence type="ECO:0000256" key="23">
    <source>
        <dbReference type="ARBA" id="ARBA00047400"/>
    </source>
</evidence>
<feature type="domain" description="Carrier" evidence="53">
    <location>
        <begin position="2053"/>
        <end position="2130"/>
    </location>
</feature>
<dbReference type="InterPro" id="IPR049490">
    <property type="entry name" value="C883_1060-like_KR_N"/>
</dbReference>
<evidence type="ECO:0000256" key="30">
    <source>
        <dbReference type="ARBA" id="ARBA00047953"/>
    </source>
</evidence>
<dbReference type="SMART" id="SM00825">
    <property type="entry name" value="PKS_KS"/>
    <property type="match status" value="1"/>
</dbReference>
<dbReference type="GO" id="GO:0004316">
    <property type="term" value="F:3-oxoacyl-[acyl-carrier-protein] reductase (NADPH) activity"/>
    <property type="evidence" value="ECO:0007669"/>
    <property type="project" value="UniProtKB-EC"/>
</dbReference>
<dbReference type="Pfam" id="PF14765">
    <property type="entry name" value="PS-DH"/>
    <property type="match status" value="1"/>
</dbReference>
<dbReference type="GO" id="GO:0019171">
    <property type="term" value="F:(3R)-hydroxyacyl-[acyl-carrier-protein] dehydratase activity"/>
    <property type="evidence" value="ECO:0007669"/>
    <property type="project" value="UniProtKB-EC"/>
</dbReference>
<keyword evidence="5" id="KW-0702">S-nitrosylation</keyword>
<dbReference type="GO" id="GO:0004315">
    <property type="term" value="F:3-oxoacyl-[acyl-carrier-protein] synthase activity"/>
    <property type="evidence" value="ECO:0007669"/>
    <property type="project" value="UniProtKB-EC"/>
</dbReference>
<evidence type="ECO:0000256" key="47">
    <source>
        <dbReference type="ARBA" id="ARBA00049422"/>
    </source>
</evidence>
<dbReference type="InterPro" id="IPR014031">
    <property type="entry name" value="Ketoacyl_synth_C"/>
</dbReference>
<evidence type="ECO:0000256" key="46">
    <source>
        <dbReference type="ARBA" id="ARBA00049414"/>
    </source>
</evidence>
<comment type="catalytic activity">
    <reaction evidence="27">
        <text>dodecanoyl-[ACP] + malonyl-[ACP] + H(+) = 3-oxotetradecanoyl-[ACP] + holo-[ACP] + CO2</text>
        <dbReference type="Rhea" id="RHEA:41884"/>
        <dbReference type="Rhea" id="RHEA-COMP:9623"/>
        <dbReference type="Rhea" id="RHEA-COMP:9644"/>
        <dbReference type="Rhea" id="RHEA-COMP:9645"/>
        <dbReference type="Rhea" id="RHEA-COMP:9685"/>
        <dbReference type="ChEBI" id="CHEBI:15378"/>
        <dbReference type="ChEBI" id="CHEBI:16526"/>
        <dbReference type="ChEBI" id="CHEBI:64479"/>
        <dbReference type="ChEBI" id="CHEBI:65264"/>
        <dbReference type="ChEBI" id="CHEBI:78449"/>
        <dbReference type="ChEBI" id="CHEBI:78473"/>
    </reaction>
    <physiologicalReaction direction="left-to-right" evidence="27">
        <dbReference type="Rhea" id="RHEA:41885"/>
    </physiologicalReaction>
</comment>
<dbReference type="InterPro" id="IPR029058">
    <property type="entry name" value="AB_hydrolase_fold"/>
</dbReference>
<comment type="catalytic activity">
    <reaction evidence="29">
        <text>(2E)-hexenoyl-[ACP] + NADPH + H(+) = hexanoyl-[ACP] + NADP(+)</text>
        <dbReference type="Rhea" id="RHEA:41832"/>
        <dbReference type="Rhea" id="RHEA-COMP:9631"/>
        <dbReference type="Rhea" id="RHEA-COMP:9632"/>
        <dbReference type="ChEBI" id="CHEBI:15378"/>
        <dbReference type="ChEBI" id="CHEBI:57783"/>
        <dbReference type="ChEBI" id="CHEBI:58349"/>
        <dbReference type="ChEBI" id="CHEBI:78458"/>
        <dbReference type="ChEBI" id="CHEBI:78459"/>
    </reaction>
    <physiologicalReaction direction="left-to-right" evidence="29">
        <dbReference type="Rhea" id="RHEA:41833"/>
    </physiologicalReaction>
</comment>
<dbReference type="InterPro" id="IPR020807">
    <property type="entry name" value="PKS_DH"/>
</dbReference>
<evidence type="ECO:0000256" key="20">
    <source>
        <dbReference type="ARBA" id="ARBA00023442"/>
    </source>
</evidence>
<evidence type="ECO:0000256" key="17">
    <source>
        <dbReference type="ARBA" id="ARBA00023399"/>
    </source>
</evidence>
<dbReference type="GO" id="GO:0031177">
    <property type="term" value="F:phosphopantetheine binding"/>
    <property type="evidence" value="ECO:0007669"/>
    <property type="project" value="InterPro"/>
</dbReference>
<evidence type="ECO:0000256" key="45">
    <source>
        <dbReference type="ARBA" id="ARBA00049263"/>
    </source>
</evidence>
<dbReference type="InterPro" id="IPR006162">
    <property type="entry name" value="Ppantetheine_attach_site"/>
</dbReference>
<comment type="function">
    <text evidence="20">Fatty acid synthetase is a multifunctional enzyme that catalyzes the de novo biosynthesis of long-chain saturated fatty acids starting from acetyl-CoA and malonyl-CoA in the presence of NADPH. This multifunctional protein contains 7 catalytic activities and a site for the binding of the prosthetic group 4'-phosphopantetheine of the acyl carrier protein ([ACP]) domain.</text>
</comment>
<evidence type="ECO:0000256" key="2">
    <source>
        <dbReference type="ARBA" id="ARBA00022450"/>
    </source>
</evidence>
<dbReference type="InterPro" id="IPR001031">
    <property type="entry name" value="Thioesterase"/>
</dbReference>
<evidence type="ECO:0000256" key="37">
    <source>
        <dbReference type="ARBA" id="ARBA00048571"/>
    </source>
</evidence>
<name>A0AAN4VYI7_9BACT</name>
<dbReference type="SMART" id="SM00823">
    <property type="entry name" value="PKS_PP"/>
    <property type="match status" value="1"/>
</dbReference>
<evidence type="ECO:0000256" key="21">
    <source>
        <dbReference type="ARBA" id="ARBA00047300"/>
    </source>
</evidence>
<evidence type="ECO:0000256" key="11">
    <source>
        <dbReference type="ARBA" id="ARBA00023332"/>
    </source>
</evidence>
<evidence type="ECO:0000256" key="15">
    <source>
        <dbReference type="ARBA" id="ARBA00023394"/>
    </source>
</evidence>
<evidence type="ECO:0000256" key="29">
    <source>
        <dbReference type="ARBA" id="ARBA00047897"/>
    </source>
</evidence>
<evidence type="ECO:0000256" key="48">
    <source>
        <dbReference type="ARBA" id="ARBA00049449"/>
    </source>
</evidence>
<dbReference type="Pfam" id="PF21089">
    <property type="entry name" value="PKS_DH_N"/>
    <property type="match status" value="1"/>
</dbReference>
<evidence type="ECO:0000256" key="52">
    <source>
        <dbReference type="PROSITE-ProRule" id="PRU01363"/>
    </source>
</evidence>
<dbReference type="InterPro" id="IPR036736">
    <property type="entry name" value="ACP-like_sf"/>
</dbReference>
<dbReference type="FunFam" id="3.40.366.10:FF:000002">
    <property type="entry name" value="Probable polyketide synthase 2"/>
    <property type="match status" value="1"/>
</dbReference>
<dbReference type="Gene3D" id="3.40.47.10">
    <property type="match status" value="1"/>
</dbReference>
<dbReference type="PANTHER" id="PTHR43775">
    <property type="entry name" value="FATTY ACID SYNTHASE"/>
    <property type="match status" value="1"/>
</dbReference>
<evidence type="ECO:0000256" key="39">
    <source>
        <dbReference type="ARBA" id="ARBA00048691"/>
    </source>
</evidence>
<evidence type="ECO:0000259" key="55">
    <source>
        <dbReference type="PROSITE" id="PS52019"/>
    </source>
</evidence>
<comment type="catalytic activity">
    <reaction evidence="31">
        <text>acetyl-[ACP] + malonyl-[ACP] + H(+) = 3-oxobutanoyl-[ACP] + holo-[ACP] + CO2</text>
        <dbReference type="Rhea" id="RHEA:41800"/>
        <dbReference type="Rhea" id="RHEA-COMP:9621"/>
        <dbReference type="Rhea" id="RHEA-COMP:9623"/>
        <dbReference type="Rhea" id="RHEA-COMP:9625"/>
        <dbReference type="Rhea" id="RHEA-COMP:9685"/>
        <dbReference type="ChEBI" id="CHEBI:15378"/>
        <dbReference type="ChEBI" id="CHEBI:16526"/>
        <dbReference type="ChEBI" id="CHEBI:64479"/>
        <dbReference type="ChEBI" id="CHEBI:78446"/>
        <dbReference type="ChEBI" id="CHEBI:78449"/>
        <dbReference type="ChEBI" id="CHEBI:78450"/>
    </reaction>
    <physiologicalReaction direction="left-to-right" evidence="31">
        <dbReference type="Rhea" id="RHEA:41801"/>
    </physiologicalReaction>
</comment>
<comment type="catalytic activity">
    <reaction evidence="23">
        <text>a (3R)-hydroxyacyl-[ACP] + NADP(+) = a 3-oxoacyl-[ACP] + NADPH + H(+)</text>
        <dbReference type="Rhea" id="RHEA:17397"/>
        <dbReference type="Rhea" id="RHEA-COMP:9916"/>
        <dbReference type="Rhea" id="RHEA-COMP:9945"/>
        <dbReference type="ChEBI" id="CHEBI:15378"/>
        <dbReference type="ChEBI" id="CHEBI:57783"/>
        <dbReference type="ChEBI" id="CHEBI:58349"/>
        <dbReference type="ChEBI" id="CHEBI:78776"/>
        <dbReference type="ChEBI" id="CHEBI:78827"/>
        <dbReference type="EC" id="1.1.1.100"/>
    </reaction>
    <physiologicalReaction direction="right-to-left" evidence="23">
        <dbReference type="Rhea" id="RHEA:17399"/>
    </physiologicalReaction>
</comment>
<keyword evidence="6" id="KW-0521">NADP</keyword>
<feature type="domain" description="PKS/mFAS DH" evidence="55">
    <location>
        <begin position="903"/>
        <end position="1188"/>
    </location>
</feature>
<dbReference type="Pfam" id="PF02801">
    <property type="entry name" value="Ketoacyl-synt_C"/>
    <property type="match status" value="1"/>
</dbReference>
<dbReference type="GO" id="GO:0005737">
    <property type="term" value="C:cytoplasm"/>
    <property type="evidence" value="ECO:0007669"/>
    <property type="project" value="TreeGrafter"/>
</dbReference>
<evidence type="ECO:0000256" key="25">
    <source>
        <dbReference type="ARBA" id="ARBA00047451"/>
    </source>
</evidence>
<evidence type="ECO:0000256" key="35">
    <source>
        <dbReference type="ARBA" id="ARBA00048420"/>
    </source>
</evidence>
<evidence type="ECO:0000259" key="54">
    <source>
        <dbReference type="PROSITE" id="PS52004"/>
    </source>
</evidence>
<dbReference type="SUPFAM" id="SSF53474">
    <property type="entry name" value="alpha/beta-Hydrolases"/>
    <property type="match status" value="1"/>
</dbReference>
<dbReference type="Pfam" id="PF00107">
    <property type="entry name" value="ADH_zinc_N"/>
    <property type="match status" value="1"/>
</dbReference>
<gene>
    <name evidence="56" type="ORF">PEDI_12620</name>
</gene>
<dbReference type="Pfam" id="PF21394">
    <property type="entry name" value="Beta-ketacyl_N"/>
    <property type="match status" value="1"/>
</dbReference>
<dbReference type="InterPro" id="IPR020841">
    <property type="entry name" value="PKS_Beta-ketoAc_synthase_dom"/>
</dbReference>
<evidence type="ECO:0000256" key="44">
    <source>
        <dbReference type="ARBA" id="ARBA00049171"/>
    </source>
</evidence>
<dbReference type="GO" id="GO:0141148">
    <property type="term" value="F:enoyl-[acyl-carrier-protein] reductase (NADPH) activity"/>
    <property type="evidence" value="ECO:0007669"/>
    <property type="project" value="UniProtKB-EC"/>
</dbReference>
<dbReference type="PROSITE" id="PS00012">
    <property type="entry name" value="PHOSPHOPANTETHEINE"/>
    <property type="match status" value="1"/>
</dbReference>
<dbReference type="SMART" id="SM00822">
    <property type="entry name" value="PKS_KR"/>
    <property type="match status" value="1"/>
</dbReference>
<comment type="catalytic activity">
    <reaction evidence="28">
        <text>(2E)-hexadecenoyl-[ACP] + NADPH + H(+) = hexadecanoyl-[ACP] + NADP(+)</text>
        <dbReference type="Rhea" id="RHEA:41912"/>
        <dbReference type="Rhea" id="RHEA-COMP:9651"/>
        <dbReference type="Rhea" id="RHEA-COMP:9652"/>
        <dbReference type="ChEBI" id="CHEBI:15378"/>
        <dbReference type="ChEBI" id="CHEBI:57783"/>
        <dbReference type="ChEBI" id="CHEBI:58349"/>
        <dbReference type="ChEBI" id="CHEBI:78481"/>
        <dbReference type="ChEBI" id="CHEBI:78483"/>
    </reaction>
    <physiologicalReaction direction="left-to-right" evidence="28">
        <dbReference type="Rhea" id="RHEA:41913"/>
    </physiologicalReaction>
</comment>
<evidence type="ECO:0000256" key="50">
    <source>
        <dbReference type="ARBA" id="ARBA00049533"/>
    </source>
</evidence>
<evidence type="ECO:0000256" key="49">
    <source>
        <dbReference type="ARBA" id="ARBA00049521"/>
    </source>
</evidence>
<evidence type="ECO:0000256" key="6">
    <source>
        <dbReference type="ARBA" id="ARBA00022857"/>
    </source>
</evidence>
<dbReference type="InterPro" id="IPR016036">
    <property type="entry name" value="Malonyl_transacylase_ACP-bd"/>
</dbReference>
<dbReference type="Pfam" id="PF00550">
    <property type="entry name" value="PP-binding"/>
    <property type="match status" value="1"/>
</dbReference>
<keyword evidence="57" id="KW-1185">Reference proteome</keyword>
<comment type="catalytic activity">
    <reaction evidence="16">
        <text>(3R)-hydroxytetradecanoyl-[ACP] = (2E)-tetradecenoyl-[ACP] + H2O</text>
        <dbReference type="Rhea" id="RHEA:41892"/>
        <dbReference type="Rhea" id="RHEA-COMP:9646"/>
        <dbReference type="Rhea" id="RHEA-COMP:9647"/>
        <dbReference type="ChEBI" id="CHEBI:15377"/>
        <dbReference type="ChEBI" id="CHEBI:78474"/>
        <dbReference type="ChEBI" id="CHEBI:78475"/>
    </reaction>
    <physiologicalReaction direction="left-to-right" evidence="16">
        <dbReference type="Rhea" id="RHEA:41893"/>
    </physiologicalReaction>
</comment>
<evidence type="ECO:0000256" key="40">
    <source>
        <dbReference type="ARBA" id="ARBA00048704"/>
    </source>
</evidence>
<evidence type="ECO:0000256" key="12">
    <source>
        <dbReference type="ARBA" id="ARBA00023351"/>
    </source>
</evidence>
<protein>
    <submittedName>
        <fullName evidence="56">Uncharacterized protein</fullName>
    </submittedName>
</protein>
<dbReference type="PROSITE" id="PS00606">
    <property type="entry name" value="KS3_1"/>
    <property type="match status" value="1"/>
</dbReference>
<comment type="catalytic activity">
    <reaction evidence="19">
        <text>(3R)-hydroxybutanoyl-[ACP] = (2E)-butenoyl-[ACP] + H2O</text>
        <dbReference type="Rhea" id="RHEA:41808"/>
        <dbReference type="Rhea" id="RHEA-COMP:9626"/>
        <dbReference type="Rhea" id="RHEA-COMP:9627"/>
        <dbReference type="ChEBI" id="CHEBI:15377"/>
        <dbReference type="ChEBI" id="CHEBI:78451"/>
        <dbReference type="ChEBI" id="CHEBI:78453"/>
    </reaction>
    <physiologicalReaction direction="left-to-right" evidence="19">
        <dbReference type="Rhea" id="RHEA:41809"/>
    </physiologicalReaction>
</comment>
<dbReference type="Pfam" id="PF08240">
    <property type="entry name" value="ADH_N"/>
    <property type="match status" value="1"/>
</dbReference>
<evidence type="ECO:0000256" key="36">
    <source>
        <dbReference type="ARBA" id="ARBA00048506"/>
    </source>
</evidence>
<dbReference type="InterPro" id="IPR049552">
    <property type="entry name" value="PKS_DH_N"/>
</dbReference>
<comment type="catalytic activity">
    <reaction evidence="36">
        <text>a fatty acyl-[ACP] + malonyl-[ACP] + H(+) = a 3-oxoacyl-[ACP] + holo-[ACP] + CO2</text>
        <dbReference type="Rhea" id="RHEA:22836"/>
        <dbReference type="Rhea" id="RHEA-COMP:9623"/>
        <dbReference type="Rhea" id="RHEA-COMP:9685"/>
        <dbReference type="Rhea" id="RHEA-COMP:9916"/>
        <dbReference type="Rhea" id="RHEA-COMP:14125"/>
        <dbReference type="ChEBI" id="CHEBI:15378"/>
        <dbReference type="ChEBI" id="CHEBI:16526"/>
        <dbReference type="ChEBI" id="CHEBI:64479"/>
        <dbReference type="ChEBI" id="CHEBI:78449"/>
        <dbReference type="ChEBI" id="CHEBI:78776"/>
        <dbReference type="ChEBI" id="CHEBI:138651"/>
        <dbReference type="EC" id="2.3.1.41"/>
    </reaction>
    <physiologicalReaction direction="left-to-right" evidence="36">
        <dbReference type="Rhea" id="RHEA:22837"/>
    </physiologicalReaction>
</comment>
<dbReference type="Gene3D" id="3.90.180.10">
    <property type="entry name" value="Medium-chain alcohol dehydrogenases, catalytic domain"/>
    <property type="match status" value="1"/>
</dbReference>
<dbReference type="InterPro" id="IPR011032">
    <property type="entry name" value="GroES-like_sf"/>
</dbReference>
<dbReference type="CDD" id="cd00833">
    <property type="entry name" value="PKS"/>
    <property type="match status" value="1"/>
</dbReference>
<dbReference type="Gene3D" id="3.30.70.3290">
    <property type="match status" value="1"/>
</dbReference>
<comment type="catalytic activity">
    <reaction evidence="39">
        <text>holo-[ACP] + acetyl-CoA = acetyl-[ACP] + CoA</text>
        <dbReference type="Rhea" id="RHEA:41788"/>
        <dbReference type="Rhea" id="RHEA-COMP:9621"/>
        <dbReference type="Rhea" id="RHEA-COMP:9685"/>
        <dbReference type="ChEBI" id="CHEBI:57287"/>
        <dbReference type="ChEBI" id="CHEBI:57288"/>
        <dbReference type="ChEBI" id="CHEBI:64479"/>
        <dbReference type="ChEBI" id="CHEBI:78446"/>
        <dbReference type="EC" id="2.3.1.38"/>
    </reaction>
    <physiologicalReaction direction="left-to-right" evidence="39">
        <dbReference type="Rhea" id="RHEA:41789"/>
    </physiologicalReaction>
</comment>
<comment type="catalytic activity">
    <reaction evidence="14">
        <text>(3R)-hydroxydecanoyl-[ACP] = (2E)-decenoyl-[ACP] + H2O</text>
        <dbReference type="Rhea" id="RHEA:41860"/>
        <dbReference type="Rhea" id="RHEA-COMP:9638"/>
        <dbReference type="Rhea" id="RHEA-COMP:9639"/>
        <dbReference type="ChEBI" id="CHEBI:15377"/>
        <dbReference type="ChEBI" id="CHEBI:78466"/>
        <dbReference type="ChEBI" id="CHEBI:78467"/>
    </reaction>
    <physiologicalReaction direction="left-to-right" evidence="14">
        <dbReference type="Rhea" id="RHEA:41861"/>
    </physiologicalReaction>
</comment>
<keyword evidence="7" id="KW-0663">Pyridoxal phosphate</keyword>
<comment type="catalytic activity">
    <reaction evidence="30">
        <text>3-oxobutanoyl-[ACP] + NADPH + H(+) = (3R)-hydroxybutanoyl-[ACP] + NADP(+)</text>
        <dbReference type="Rhea" id="RHEA:41804"/>
        <dbReference type="Rhea" id="RHEA-COMP:9625"/>
        <dbReference type="Rhea" id="RHEA-COMP:9626"/>
        <dbReference type="ChEBI" id="CHEBI:15378"/>
        <dbReference type="ChEBI" id="CHEBI:57783"/>
        <dbReference type="ChEBI" id="CHEBI:58349"/>
        <dbReference type="ChEBI" id="CHEBI:78450"/>
        <dbReference type="ChEBI" id="CHEBI:78451"/>
    </reaction>
    <physiologicalReaction direction="left-to-right" evidence="30">
        <dbReference type="Rhea" id="RHEA:41805"/>
    </physiologicalReaction>
</comment>
<dbReference type="Proteomes" id="UP001310022">
    <property type="component" value="Unassembled WGS sequence"/>
</dbReference>
<evidence type="ECO:0000256" key="7">
    <source>
        <dbReference type="ARBA" id="ARBA00022898"/>
    </source>
</evidence>
<dbReference type="PROSITE" id="PS52004">
    <property type="entry name" value="KS3_2"/>
    <property type="match status" value="1"/>
</dbReference>
<reference evidence="56 57" key="1">
    <citation type="submission" date="2021-12" db="EMBL/GenBank/DDBJ databases">
        <title>Genome sequencing of bacteria with rrn-lacking chromosome and rrn-plasmid.</title>
        <authorList>
            <person name="Anda M."/>
            <person name="Iwasaki W."/>
        </authorList>
    </citation>
    <scope>NUCLEOTIDE SEQUENCE [LARGE SCALE GENOMIC DNA]</scope>
    <source>
        <strain evidence="56 57">NBRC 15940</strain>
    </source>
</reference>
<dbReference type="Pfam" id="PF00109">
    <property type="entry name" value="ketoacyl-synt"/>
    <property type="match status" value="1"/>
</dbReference>
<dbReference type="Gene3D" id="1.10.1200.10">
    <property type="entry name" value="ACP-like"/>
    <property type="match status" value="1"/>
</dbReference>
<evidence type="ECO:0000256" key="33">
    <source>
        <dbReference type="ARBA" id="ARBA00048281"/>
    </source>
</evidence>
<evidence type="ECO:0000256" key="51">
    <source>
        <dbReference type="ARBA" id="ARBA00054155"/>
    </source>
</evidence>
<comment type="catalytic activity">
    <reaction evidence="24">
        <text>3-oxodecanoyl-[ACP] + NADPH + H(+) = (3R)-hydroxydecanoyl-[ACP] + NADP(+)</text>
        <dbReference type="Rhea" id="RHEA:41856"/>
        <dbReference type="Rhea" id="RHEA-COMP:9637"/>
        <dbReference type="Rhea" id="RHEA-COMP:9638"/>
        <dbReference type="ChEBI" id="CHEBI:15378"/>
        <dbReference type="ChEBI" id="CHEBI:57783"/>
        <dbReference type="ChEBI" id="CHEBI:58349"/>
        <dbReference type="ChEBI" id="CHEBI:78464"/>
        <dbReference type="ChEBI" id="CHEBI:78466"/>
    </reaction>
    <physiologicalReaction direction="left-to-right" evidence="24">
        <dbReference type="Rhea" id="RHEA:41857"/>
    </physiologicalReaction>
</comment>
<comment type="catalytic activity">
    <reaction evidence="13">
        <text>(3R)-hydroxyhexanoyl-[ACP] = (2E)-hexenoyl-[ACP] + H2O</text>
        <dbReference type="Rhea" id="RHEA:41828"/>
        <dbReference type="Rhea" id="RHEA-COMP:9630"/>
        <dbReference type="Rhea" id="RHEA-COMP:9631"/>
        <dbReference type="ChEBI" id="CHEBI:15377"/>
        <dbReference type="ChEBI" id="CHEBI:78457"/>
        <dbReference type="ChEBI" id="CHEBI:78458"/>
    </reaction>
    <physiologicalReaction direction="left-to-right" evidence="13">
        <dbReference type="Rhea" id="RHEA:41829"/>
    </physiologicalReaction>
</comment>
<dbReference type="SUPFAM" id="SSF55048">
    <property type="entry name" value="Probable ACP-binding domain of malonyl-CoA ACP transacylase"/>
    <property type="match status" value="1"/>
</dbReference>
<comment type="catalytic activity">
    <reaction evidence="50">
        <text>octanoyl-[ACP] + malonyl-[ACP] + H(+) = 3-oxodecanoyl-[ACP] + holo-[ACP] + CO2</text>
        <dbReference type="Rhea" id="RHEA:41852"/>
        <dbReference type="Rhea" id="RHEA-COMP:9623"/>
        <dbReference type="Rhea" id="RHEA-COMP:9636"/>
        <dbReference type="Rhea" id="RHEA-COMP:9637"/>
        <dbReference type="Rhea" id="RHEA-COMP:9685"/>
        <dbReference type="ChEBI" id="CHEBI:15378"/>
        <dbReference type="ChEBI" id="CHEBI:16526"/>
        <dbReference type="ChEBI" id="CHEBI:64479"/>
        <dbReference type="ChEBI" id="CHEBI:78449"/>
        <dbReference type="ChEBI" id="CHEBI:78463"/>
        <dbReference type="ChEBI" id="CHEBI:78464"/>
    </reaction>
    <physiologicalReaction direction="left-to-right" evidence="50">
        <dbReference type="Rhea" id="RHEA:41853"/>
    </physiologicalReaction>
</comment>
<evidence type="ECO:0000256" key="22">
    <source>
        <dbReference type="ARBA" id="ARBA00047394"/>
    </source>
</evidence>
<dbReference type="InterPro" id="IPR013149">
    <property type="entry name" value="ADH-like_C"/>
</dbReference>
<comment type="catalytic activity">
    <reaction evidence="15">
        <text>a (3R)-hydroxyacyl-[ACP] = a (2E)-enoyl-[ACP] + H2O</text>
        <dbReference type="Rhea" id="RHEA:13097"/>
        <dbReference type="Rhea" id="RHEA-COMP:9925"/>
        <dbReference type="Rhea" id="RHEA-COMP:9945"/>
        <dbReference type="ChEBI" id="CHEBI:15377"/>
        <dbReference type="ChEBI" id="CHEBI:78784"/>
        <dbReference type="ChEBI" id="CHEBI:78827"/>
        <dbReference type="EC" id="4.2.1.59"/>
    </reaction>
    <physiologicalReaction direction="left-to-right" evidence="15">
        <dbReference type="Rhea" id="RHEA:13098"/>
    </physiologicalReaction>
</comment>
<dbReference type="Gene3D" id="3.40.366.10">
    <property type="entry name" value="Malonyl-Coenzyme A Acyl Carrier Protein, domain 2"/>
    <property type="match status" value="1"/>
</dbReference>
<comment type="catalytic activity">
    <reaction evidence="43">
        <text>decanoyl-[ACP] + malonyl-[ACP] + H(+) = 3-oxododecanoyl-[ACP] + holo-[ACP] + CO2</text>
        <dbReference type="Rhea" id="RHEA:41868"/>
        <dbReference type="Rhea" id="RHEA-COMP:9623"/>
        <dbReference type="Rhea" id="RHEA-COMP:9640"/>
        <dbReference type="Rhea" id="RHEA-COMP:9641"/>
        <dbReference type="Rhea" id="RHEA-COMP:9685"/>
        <dbReference type="ChEBI" id="CHEBI:15378"/>
        <dbReference type="ChEBI" id="CHEBI:16526"/>
        <dbReference type="ChEBI" id="CHEBI:64479"/>
        <dbReference type="ChEBI" id="CHEBI:78449"/>
        <dbReference type="ChEBI" id="CHEBI:78468"/>
        <dbReference type="ChEBI" id="CHEBI:78469"/>
    </reaction>
    <physiologicalReaction direction="left-to-right" evidence="43">
        <dbReference type="Rhea" id="RHEA:41869"/>
    </physiologicalReaction>
</comment>
<evidence type="ECO:0000256" key="32">
    <source>
        <dbReference type="ARBA" id="ARBA00048051"/>
    </source>
</evidence>
<dbReference type="EMBL" id="BQKE01000001">
    <property type="protein sequence ID" value="GJM60710.1"/>
    <property type="molecule type" value="Genomic_DNA"/>
</dbReference>
<dbReference type="RefSeq" id="WP_338236409.1">
    <property type="nucleotide sequence ID" value="NZ_BQKE01000001.1"/>
</dbReference>
<dbReference type="SMART" id="SM00829">
    <property type="entry name" value="PKS_ER"/>
    <property type="match status" value="1"/>
</dbReference>
<evidence type="ECO:0000256" key="42">
    <source>
        <dbReference type="ARBA" id="ARBA00049019"/>
    </source>
</evidence>
<dbReference type="GO" id="GO:0004312">
    <property type="term" value="F:fatty acid synthase activity"/>
    <property type="evidence" value="ECO:0007669"/>
    <property type="project" value="TreeGrafter"/>
</dbReference>
<comment type="catalytic activity">
    <reaction evidence="18">
        <text>(3R)-hydroxyhexadecanoyl-[ACP] = (2E)-hexadecenoyl-[ACP] + H2O</text>
        <dbReference type="Rhea" id="RHEA:41908"/>
        <dbReference type="Rhea" id="RHEA-COMP:9650"/>
        <dbReference type="Rhea" id="RHEA-COMP:9651"/>
        <dbReference type="ChEBI" id="CHEBI:15377"/>
        <dbReference type="ChEBI" id="CHEBI:78480"/>
        <dbReference type="ChEBI" id="CHEBI:78481"/>
    </reaction>
    <physiologicalReaction direction="left-to-right" evidence="18">
        <dbReference type="Rhea" id="RHEA:41909"/>
    </physiologicalReaction>
</comment>
<evidence type="ECO:0000256" key="31">
    <source>
        <dbReference type="ARBA" id="ARBA00047961"/>
    </source>
</evidence>
<evidence type="ECO:0000256" key="34">
    <source>
        <dbReference type="ARBA" id="ARBA00048289"/>
    </source>
</evidence>
<comment type="function">
    <text evidence="51">Involved in production of the polyketide antibiotic thailandamide.</text>
</comment>
<evidence type="ECO:0000259" key="53">
    <source>
        <dbReference type="PROSITE" id="PS50075"/>
    </source>
</evidence>
<comment type="catalytic activity">
    <reaction evidence="11">
        <text>(3R)-hydroxyoctanoyl-[ACP] = (2E)-octenoyl-[ACP] + H2O</text>
        <dbReference type="Rhea" id="RHEA:41844"/>
        <dbReference type="Rhea" id="RHEA-COMP:9634"/>
        <dbReference type="Rhea" id="RHEA-COMP:9635"/>
        <dbReference type="ChEBI" id="CHEBI:15377"/>
        <dbReference type="ChEBI" id="CHEBI:78461"/>
        <dbReference type="ChEBI" id="CHEBI:78462"/>
    </reaction>
    <physiologicalReaction direction="left-to-right" evidence="11">
        <dbReference type="Rhea" id="RHEA:41845"/>
    </physiologicalReaction>
</comment>
<keyword evidence="4" id="KW-0808">Transferase</keyword>
<dbReference type="GO" id="GO:0006633">
    <property type="term" value="P:fatty acid biosynthetic process"/>
    <property type="evidence" value="ECO:0007669"/>
    <property type="project" value="InterPro"/>
</dbReference>
<evidence type="ECO:0000313" key="56">
    <source>
        <dbReference type="EMBL" id="GJM60710.1"/>
    </source>
</evidence>
<dbReference type="InterPro" id="IPR032821">
    <property type="entry name" value="PKS_assoc"/>
</dbReference>
<evidence type="ECO:0000256" key="14">
    <source>
        <dbReference type="ARBA" id="ARBA00023388"/>
    </source>
</evidence>
<keyword evidence="9" id="KW-0511">Multifunctional enzyme</keyword>
<dbReference type="GO" id="GO:0004313">
    <property type="term" value="F:[acyl-carrier-protein] S-acetyltransferase activity"/>
    <property type="evidence" value="ECO:0007669"/>
    <property type="project" value="UniProtKB-EC"/>
</dbReference>
<evidence type="ECO:0000256" key="27">
    <source>
        <dbReference type="ARBA" id="ARBA00047578"/>
    </source>
</evidence>
<comment type="catalytic activity">
    <reaction evidence="21">
        <text>3-oxooctadecanoyl-[ACP] + NADPH + H(+) = (3R)-hydroxyoctadecanoyl-[ACP] + NADP(+)</text>
        <dbReference type="Rhea" id="RHEA:41920"/>
        <dbReference type="Rhea" id="RHEA-COMP:9653"/>
        <dbReference type="Rhea" id="RHEA-COMP:9654"/>
        <dbReference type="ChEBI" id="CHEBI:15378"/>
        <dbReference type="ChEBI" id="CHEBI:57783"/>
        <dbReference type="ChEBI" id="CHEBI:58349"/>
        <dbReference type="ChEBI" id="CHEBI:78487"/>
        <dbReference type="ChEBI" id="CHEBI:78488"/>
    </reaction>
    <physiologicalReaction direction="left-to-right" evidence="21">
        <dbReference type="Rhea" id="RHEA:41921"/>
    </physiologicalReaction>
</comment>
<feature type="domain" description="Ketosynthase family 3 (KS3)" evidence="54">
    <location>
        <begin position="8"/>
        <end position="434"/>
    </location>
</feature>
<dbReference type="SUPFAM" id="SSF47336">
    <property type="entry name" value="ACP-like"/>
    <property type="match status" value="1"/>
</dbReference>
<dbReference type="Gene3D" id="3.10.129.110">
    <property type="entry name" value="Polyketide synthase dehydratase"/>
    <property type="match status" value="1"/>
</dbReference>
<sequence length="2409" mass="264481">MSNQHHGKEPIAIVGIGCRFPGEVNSPKEFWEALKSGFNGITEVPEDRWSITEYYDPNPDKAGKIKQKKGGFIKDIDKFDAEFFKIFPKTAERIDPQQRLLLEATYNAMEDSGMKLENFKGSNTAVYMGVFMNDYWDIQASQAQRNHVSPHVPMGVSLTSIANRLSWQYDLKGPSVTLDTACSSSLVGVHLACNAIWNNESDMALAGGVNLIIRPESSLMMSKGNFLCPDGYCKSFDARGNGYVRSEGVGVMLMKPLSKAIADGDDIYATIKGTSVNSDGYTEDGFTVPNPDAQAAMLRQAYKNAGIAPHEVGFVEAHGTGTKVGDPIETSAFGQVFAEGREADKPLVIGSVKSNMGHLEAAAGIAGIIKLTLSIKNRQIPQNLHFETPNPGIKFEEWKLKVPTELMAWPSEKVIGGINSFGAGGTNAHAVLEAYEPEKIAPAEEEGEKLVNDISLYTISAQSEAALKAMVAHHISFLNNTTASLQDICYSLGKYRSNLQFRLSVAVGDKDELLEALEAYLNDESRVGMVTSEDTGLKPKVGFIFSGQGPQWFGMGRQLMQTEPIFKSVIDRIDAILSKLADWSLVEELSKSEEESRISETRIAQPAIMAVQIGLMEMWKAAGVQPEGVVGHSIGEVAAAYTSGALTLEQAVDVIFNRSRGQDKATGKGKMLAAAMTVEEAKKEIIGVEDVVSIAAINGPKMLTFAGDVAPLEEIAARLDSRDIFHRFLRVNVPFHSHHMEPLKDELIADLRHIAPKKAEISLYSTVSGKQEDGTHLVSEYWYANVRESVYFTDAVRSMIQDGFNTFVEIAPHPVLASGAIDLLKEAGVEGALVASIRRKEAEKQIFMQNLGLMHQLNYPVQWEKACPGATQKVEVPTYAWQKESFWFETEEHKAKRTGTKVHPMLNSAVASNVDEGNFIWDIQLDKNEEPYILDHQVDDVIIFPGTGHLEIATAAGQASFGEQFGFLEDIRFENALFLPDDGEMPHVRLEISSLEGDYVISTKPRNQEEAEWTQHSRGKINALGDHFTSEPANLEEVKTRVNRRMPIVPMYNELKNAGLLYGDTFRAITGLWTSKGEVLSEVTLHDDIEYGAERYNVHPAVLDACLHTIFAGKKHEQDNKRGIYLPVGIDRFKVFAKPEKKVFTHVTISRVDDKFICGDFQVFNADGTLVAEIQGFTGKYIEGSRGEGKHEIYKPCFEYQWMQPEEAFANATEISGNILVFADTKGIHAPLVEKLEQAGGQIITVSQGNAFEKTGANAYSINPIETADYAQLLDAVGSVEKIVYLWATDLQTNDDASFEAFNQLQEHFCMSTLNMLRTVGGKDLTMDSWLITRGAEKVLASDDKVELAQAPVYGLGRVSKNEFPMLPVRIADLSVTPTAEEINTLADIILTTQEGKEEDTEFAIRGEEVMLRRLVPVDGDTVDSRATIDMPASGSAYQAEVQENGILNSLALRAFNPTAPQAGEVQIAVKAAGLNFKDVVNGMGILSEEAVAGGVAGAALGLECSGIVTAIGEGVSNVKIGDEVIAWAANCLAGLTTAPAHCVVRKPQNISHELASSLSVVFLTAHYGLNHLARMEEGDKVLIHAATGGLGIAAIQLAKLVGAEIYATAGSEEKRAFLREMGIKHIYNSRTLEFADQIMADTNGEGVDIVLNSLTGKAITQSFKCLAPFGTFVEVGKADIYGNSKLPLKRFGENISFHVVDLDRLMAQKPRLATRLYDEVTALFAEEKVAGHPLEIFPVSKAGEALKYLSQVGHIGKVVVNMEEESVPVLPAHELQFSAEAAYVVSGGASGFGLEVAKWMAENGAGELVLLSRSGTKSDYDREVVAYMESLGCKVSLPKVDITDEAALKDIFAEVAAPIKGLIHSAAVLDDCTMPNLDANRFMRVYNPKAMGAWALHKASLGHDMDFFLSFSSISAVFGLPGQANYSSANNFLDRLATYRQSLGLAGNSVNLGVLGDYAGMSKDGGQVIDVLEAQGWTMLTLKQIRETFSKIILQGSTQRMVANLDFKRFKDFFPQLATDRRFAELMNASNGDGAGAGGSLKDQVMAKSADEQGPFLQEQLQHALAKILGTSPDKIDIPTPISKMGLDSLMQNQVRNWISQKLEVNYPLMKIAKGPSLVDLAADLLAGFAAEDTAEAKTPEITTDISGIEQADDLEILGDKWFVHKKREDNAKMRLFCFHPVGAGASMFNQFIYEMNEEVDVYAVQLPGRENRKDEANFTVFFDVIDELERVILPLLDKPFAFYGHSFGGILAYELQHRLREKHGLRPEHSFVSGTISAHLTPTWRNQRDTIHETADETNSEAKLMGLMSYIDDEAFVRQILPIMRKDMELIMGYDYQDKQNFEWPITAFAAEEDEVVLPEEMAPWAQHTDGKFELHVLHGDHWFLSRNKDFIMSTVEKALLSTTVEK</sequence>
<comment type="catalytic activity">
    <reaction evidence="44">
        <text>(2E)-tetradecenoyl-[ACP] + NADPH + H(+) = tetradecanoyl-[ACP] + NADP(+)</text>
        <dbReference type="Rhea" id="RHEA:41896"/>
        <dbReference type="Rhea" id="RHEA-COMP:9647"/>
        <dbReference type="Rhea" id="RHEA-COMP:9648"/>
        <dbReference type="ChEBI" id="CHEBI:15378"/>
        <dbReference type="ChEBI" id="CHEBI:57783"/>
        <dbReference type="ChEBI" id="CHEBI:58349"/>
        <dbReference type="ChEBI" id="CHEBI:78475"/>
        <dbReference type="ChEBI" id="CHEBI:78477"/>
    </reaction>
    <physiologicalReaction direction="left-to-right" evidence="44">
        <dbReference type="Rhea" id="RHEA:41897"/>
    </physiologicalReaction>
</comment>
<evidence type="ECO:0000256" key="9">
    <source>
        <dbReference type="ARBA" id="ARBA00023268"/>
    </source>
</evidence>
<dbReference type="Pfam" id="PF00975">
    <property type="entry name" value="Thioesterase"/>
    <property type="match status" value="1"/>
</dbReference>
<evidence type="ECO:0000256" key="18">
    <source>
        <dbReference type="ARBA" id="ARBA00023401"/>
    </source>
</evidence>
<comment type="catalytic activity">
    <reaction evidence="35">
        <text>(2E)-octenoyl-[ACP] + NADPH + H(+) = octanoyl-[ACP] + NADP(+)</text>
        <dbReference type="Rhea" id="RHEA:41848"/>
        <dbReference type="Rhea" id="RHEA-COMP:9635"/>
        <dbReference type="Rhea" id="RHEA-COMP:9636"/>
        <dbReference type="ChEBI" id="CHEBI:15378"/>
        <dbReference type="ChEBI" id="CHEBI:57783"/>
        <dbReference type="ChEBI" id="CHEBI:58349"/>
        <dbReference type="ChEBI" id="CHEBI:78462"/>
        <dbReference type="ChEBI" id="CHEBI:78463"/>
    </reaction>
    <physiologicalReaction direction="left-to-right" evidence="35">
        <dbReference type="Rhea" id="RHEA:41849"/>
    </physiologicalReaction>
</comment>
<dbReference type="InterPro" id="IPR057326">
    <property type="entry name" value="KR_dom"/>
</dbReference>
<dbReference type="InterPro" id="IPR016039">
    <property type="entry name" value="Thiolase-like"/>
</dbReference>
<dbReference type="InterPro" id="IPR042104">
    <property type="entry name" value="PKS_dehydratase_sf"/>
</dbReference>
<dbReference type="InterPro" id="IPR013154">
    <property type="entry name" value="ADH-like_N"/>
</dbReference>
<evidence type="ECO:0000256" key="13">
    <source>
        <dbReference type="ARBA" id="ARBA00023373"/>
    </source>
</evidence>
<organism evidence="56 57">
    <name type="scientific">Persicobacter diffluens</name>
    <dbReference type="NCBI Taxonomy" id="981"/>
    <lineage>
        <taxon>Bacteria</taxon>
        <taxon>Pseudomonadati</taxon>
        <taxon>Bacteroidota</taxon>
        <taxon>Cytophagia</taxon>
        <taxon>Cytophagales</taxon>
        <taxon>Persicobacteraceae</taxon>
        <taxon>Persicobacter</taxon>
    </lineage>
</organism>
<dbReference type="SMART" id="SM00826">
    <property type="entry name" value="PKS_DH"/>
    <property type="match status" value="1"/>
</dbReference>
<evidence type="ECO:0000256" key="38">
    <source>
        <dbReference type="ARBA" id="ARBA00048650"/>
    </source>
</evidence>
<dbReference type="SUPFAM" id="SSF51735">
    <property type="entry name" value="NAD(P)-binding Rossmann-fold domains"/>
    <property type="match status" value="3"/>
</dbReference>
<comment type="caution">
    <text evidence="56">The sequence shown here is derived from an EMBL/GenBank/DDBJ whole genome shotgun (WGS) entry which is preliminary data.</text>
</comment>
<accession>A0AAN4VYI7</accession>
<comment type="catalytic activity">
    <reaction evidence="48">
        <text>butanoyl-[ACP] + malonyl-[ACP] + H(+) = 3-oxohexanoyl-[ACP] + holo-[ACP] + CO2</text>
        <dbReference type="Rhea" id="RHEA:41820"/>
        <dbReference type="Rhea" id="RHEA-COMP:9623"/>
        <dbReference type="Rhea" id="RHEA-COMP:9628"/>
        <dbReference type="Rhea" id="RHEA-COMP:9629"/>
        <dbReference type="Rhea" id="RHEA-COMP:9685"/>
        <dbReference type="ChEBI" id="CHEBI:15378"/>
        <dbReference type="ChEBI" id="CHEBI:16526"/>
        <dbReference type="ChEBI" id="CHEBI:64479"/>
        <dbReference type="ChEBI" id="CHEBI:78449"/>
        <dbReference type="ChEBI" id="CHEBI:78454"/>
        <dbReference type="ChEBI" id="CHEBI:78456"/>
    </reaction>
    <physiologicalReaction direction="left-to-right" evidence="48">
        <dbReference type="Rhea" id="RHEA:41821"/>
    </physiologicalReaction>
</comment>
<dbReference type="SUPFAM" id="SSF50129">
    <property type="entry name" value="GroES-like"/>
    <property type="match status" value="1"/>
</dbReference>
<dbReference type="PROSITE" id="PS50075">
    <property type="entry name" value="CARRIER"/>
    <property type="match status" value="1"/>
</dbReference>
<evidence type="ECO:0000313" key="57">
    <source>
        <dbReference type="Proteomes" id="UP001310022"/>
    </source>
</evidence>
<feature type="active site" description="Proton acceptor; for dehydratase activity" evidence="52">
    <location>
        <position position="936"/>
    </location>
</feature>
<comment type="catalytic activity">
    <reaction evidence="41">
        <text>3-oxotetradecanoyl-[ACP] + NADPH + H(+) = (3R)-hydroxytetradecanoyl-[ACP] + NADP(+)</text>
        <dbReference type="Rhea" id="RHEA:41888"/>
        <dbReference type="Rhea" id="RHEA-COMP:9645"/>
        <dbReference type="Rhea" id="RHEA-COMP:9646"/>
        <dbReference type="ChEBI" id="CHEBI:15378"/>
        <dbReference type="ChEBI" id="CHEBI:57783"/>
        <dbReference type="ChEBI" id="CHEBI:58349"/>
        <dbReference type="ChEBI" id="CHEBI:78473"/>
        <dbReference type="ChEBI" id="CHEBI:78474"/>
    </reaction>
    <physiologicalReaction direction="left-to-right" evidence="41">
        <dbReference type="Rhea" id="RHEA:41889"/>
    </physiologicalReaction>
</comment>
<keyword evidence="10" id="KW-0012">Acyltransferase</keyword>
<dbReference type="InterPro" id="IPR016035">
    <property type="entry name" value="Acyl_Trfase/lysoPLipase"/>
</dbReference>
<dbReference type="PANTHER" id="PTHR43775:SF37">
    <property type="entry name" value="SI:DKEY-61P9.11"/>
    <property type="match status" value="1"/>
</dbReference>
<dbReference type="InterPro" id="IPR049900">
    <property type="entry name" value="PKS_mFAS_DH"/>
</dbReference>
<comment type="catalytic activity">
    <reaction evidence="12">
        <text>(3R)-hydroxydodecanoyl-[ACP] = (2E)-dodecenoyl-[ACP] + H2O</text>
        <dbReference type="Rhea" id="RHEA:41876"/>
        <dbReference type="Rhea" id="RHEA-COMP:9642"/>
        <dbReference type="Rhea" id="RHEA-COMP:9643"/>
        <dbReference type="ChEBI" id="CHEBI:15377"/>
        <dbReference type="ChEBI" id="CHEBI:78470"/>
        <dbReference type="ChEBI" id="CHEBI:78472"/>
    </reaction>
    <physiologicalReaction direction="left-to-right" evidence="12">
        <dbReference type="Rhea" id="RHEA:41877"/>
    </physiologicalReaction>
</comment>
<evidence type="ECO:0000256" key="5">
    <source>
        <dbReference type="ARBA" id="ARBA00022799"/>
    </source>
</evidence>
<comment type="catalytic activity">
    <reaction evidence="25">
        <text>tetradecanoyl-[ACP] + malonyl-[ACP] + H(+) = 3-oxohexadecanoyl-[ACP] + holo-[ACP] + CO2</text>
        <dbReference type="Rhea" id="RHEA:41900"/>
        <dbReference type="Rhea" id="RHEA-COMP:9623"/>
        <dbReference type="Rhea" id="RHEA-COMP:9648"/>
        <dbReference type="Rhea" id="RHEA-COMP:9649"/>
        <dbReference type="Rhea" id="RHEA-COMP:9685"/>
        <dbReference type="ChEBI" id="CHEBI:15378"/>
        <dbReference type="ChEBI" id="CHEBI:16526"/>
        <dbReference type="ChEBI" id="CHEBI:64479"/>
        <dbReference type="ChEBI" id="CHEBI:78449"/>
        <dbReference type="ChEBI" id="CHEBI:78477"/>
        <dbReference type="ChEBI" id="CHEBI:78478"/>
    </reaction>
    <physiologicalReaction direction="left-to-right" evidence="25">
        <dbReference type="Rhea" id="RHEA:41901"/>
    </physiologicalReaction>
</comment>
<dbReference type="InterPro" id="IPR050091">
    <property type="entry name" value="PKS_NRPS_Biosynth_Enz"/>
</dbReference>
<keyword evidence="2" id="KW-0596">Phosphopantetheine</keyword>
<dbReference type="Pfam" id="PF00698">
    <property type="entry name" value="Acyl_transf_1"/>
    <property type="match status" value="1"/>
</dbReference>
<evidence type="ECO:0000256" key="16">
    <source>
        <dbReference type="ARBA" id="ARBA00023398"/>
    </source>
</evidence>
<evidence type="ECO:0000256" key="3">
    <source>
        <dbReference type="ARBA" id="ARBA00022553"/>
    </source>
</evidence>
<dbReference type="CDD" id="cd05195">
    <property type="entry name" value="enoyl_red"/>
    <property type="match status" value="1"/>
</dbReference>
<evidence type="ECO:0000256" key="4">
    <source>
        <dbReference type="ARBA" id="ARBA00022679"/>
    </source>
</evidence>